<name>A0A1I5U4P9_9SPHN</name>
<protein>
    <submittedName>
        <fullName evidence="2">Carboxymethylenebutenolidase</fullName>
    </submittedName>
</protein>
<dbReference type="Pfam" id="PF01738">
    <property type="entry name" value="DLH"/>
    <property type="match status" value="1"/>
</dbReference>
<dbReference type="OrthoDB" id="9787933at2"/>
<dbReference type="PANTHER" id="PTHR46623">
    <property type="entry name" value="CARBOXYMETHYLENEBUTENOLIDASE-RELATED"/>
    <property type="match status" value="1"/>
</dbReference>
<keyword evidence="3" id="KW-1185">Reference proteome</keyword>
<dbReference type="InterPro" id="IPR051049">
    <property type="entry name" value="Dienelactone_hydrolase-like"/>
</dbReference>
<dbReference type="RefSeq" id="WP_093334079.1">
    <property type="nucleotide sequence ID" value="NZ_FOXP01000010.1"/>
</dbReference>
<dbReference type="GO" id="GO:0016787">
    <property type="term" value="F:hydrolase activity"/>
    <property type="evidence" value="ECO:0007669"/>
    <property type="project" value="InterPro"/>
</dbReference>
<proteinExistence type="predicted"/>
<dbReference type="PANTHER" id="PTHR46623:SF10">
    <property type="entry name" value="CARBOXYMETHYLENEBUTENOLIDASE HOMOLOG"/>
    <property type="match status" value="1"/>
</dbReference>
<dbReference type="InterPro" id="IPR006311">
    <property type="entry name" value="TAT_signal"/>
</dbReference>
<dbReference type="PROSITE" id="PS51318">
    <property type="entry name" value="TAT"/>
    <property type="match status" value="1"/>
</dbReference>
<evidence type="ECO:0000313" key="2">
    <source>
        <dbReference type="EMBL" id="SFP90252.1"/>
    </source>
</evidence>
<evidence type="ECO:0000259" key="1">
    <source>
        <dbReference type="Pfam" id="PF01738"/>
    </source>
</evidence>
<dbReference type="AlphaFoldDB" id="A0A1I5U4P9"/>
<dbReference type="Gene3D" id="3.40.50.1820">
    <property type="entry name" value="alpha/beta hydrolase"/>
    <property type="match status" value="1"/>
</dbReference>
<sequence>MCDEHTAEDNDRAGLSRRDLGVALGAAGIAALLPSPADAVAVAGRAVSIATPDGAADAFFVAPTRGKHPGVLIWPDIMGLRPAFEQMARRLAESGYAVLVVNQFYRSTRAPFLAAGESFDQPAVRARIMPWRAALTPAATTQDGNAFVSWLDRQTEVDTRRGLAVTGYCMGGPMMVRTAAARADRVRAGASFHGGGLVGPEADSPDKLVPQLKGGYLFAVAQNDDARAPGDKEVLRAAFAAAGTPAEIEVYPADHGWCPPDGRAYDRVQAERAWNRQLALFAKQLGDRA</sequence>
<dbReference type="EMBL" id="FOXP01000010">
    <property type="protein sequence ID" value="SFP90252.1"/>
    <property type="molecule type" value="Genomic_DNA"/>
</dbReference>
<feature type="domain" description="Dienelactone hydrolase" evidence="1">
    <location>
        <begin position="57"/>
        <end position="283"/>
    </location>
</feature>
<dbReference type="Proteomes" id="UP000199586">
    <property type="component" value="Unassembled WGS sequence"/>
</dbReference>
<dbReference type="SUPFAM" id="SSF53474">
    <property type="entry name" value="alpha/beta-Hydrolases"/>
    <property type="match status" value="1"/>
</dbReference>
<dbReference type="InterPro" id="IPR002925">
    <property type="entry name" value="Dienelactn_hydro"/>
</dbReference>
<gene>
    <name evidence="2" type="ORF">SAMN04488241_110113</name>
</gene>
<dbReference type="InterPro" id="IPR029058">
    <property type="entry name" value="AB_hydrolase_fold"/>
</dbReference>
<dbReference type="STRING" id="634430.SAMN04488241_110113"/>
<accession>A0A1I5U4P9</accession>
<reference evidence="2 3" key="1">
    <citation type="submission" date="2016-10" db="EMBL/GenBank/DDBJ databases">
        <authorList>
            <person name="de Groot N.N."/>
        </authorList>
    </citation>
    <scope>NUCLEOTIDE SEQUENCE [LARGE SCALE GENOMIC DNA]</scope>
    <source>
        <strain evidence="2 3">CGMCC 1.9113</strain>
    </source>
</reference>
<evidence type="ECO:0000313" key="3">
    <source>
        <dbReference type="Proteomes" id="UP000199586"/>
    </source>
</evidence>
<organism evidence="2 3">
    <name type="scientific">Sphingomonas rubra</name>
    <dbReference type="NCBI Taxonomy" id="634430"/>
    <lineage>
        <taxon>Bacteria</taxon>
        <taxon>Pseudomonadati</taxon>
        <taxon>Pseudomonadota</taxon>
        <taxon>Alphaproteobacteria</taxon>
        <taxon>Sphingomonadales</taxon>
        <taxon>Sphingomonadaceae</taxon>
        <taxon>Sphingomonas</taxon>
    </lineage>
</organism>